<dbReference type="Proteomes" id="UP001500782">
    <property type="component" value="Unassembled WGS sequence"/>
</dbReference>
<evidence type="ECO:0000259" key="2">
    <source>
        <dbReference type="PROSITE" id="PS50966"/>
    </source>
</evidence>
<keyword evidence="1" id="KW-0863">Zinc-finger</keyword>
<feature type="domain" description="SWIM-type" evidence="2">
    <location>
        <begin position="60"/>
        <end position="93"/>
    </location>
</feature>
<evidence type="ECO:0000313" key="4">
    <source>
        <dbReference type="Proteomes" id="UP001500782"/>
    </source>
</evidence>
<sequence length="524" mass="62400">MKEMVETLSKLFKERLNFNDEEHVKLVQRSLLLYRQNLVLKVKQVGLNEVTATVQDVTPVKVQLDAAELENSSCECPQQGVCRHQLAVFFAMLAKFQSVTKWIDDWKRGDVLASLPIQRGMKKSPATVSIEEKIPGWMSRFEDEWNQIDSLTVSAINQMYHKFSWQEPENRQLKLIYRLTLQIFFLQKLFSLSPRELENVRIQIDYYIDQAKQTMQAFQTQTLSFDTDTYFQQLGKEMHPIMKEGHGLLLEKFSLYTEFWTFLCKSPTLRQEERKWWKQVIEEEHPSFSNQPSIYIAYWHIQILTGYEEEVMKTLDDLMEPSYVYILLHWLQYFISEKQWTRSNTFFDKFLKWWPMYSEVVDHDQATFTAEKAVHLAKVYSNHRKLPVHEKLLETLLPYSFHDYASYMVRSKQFRKWAELLHSISYQVRDIPYDLLSSVEATDPKALLPLYHRSVISLVQEKKRQSYKDAVRLLLKLKEIYENMGEYEAWNSFMIGLMDETSRLRAFHEECKRGKLLNGPVEIY</sequence>
<dbReference type="InterPro" id="IPR007527">
    <property type="entry name" value="Znf_SWIM"/>
</dbReference>
<gene>
    <name evidence="3" type="ORF">GCM10008967_02780</name>
</gene>
<dbReference type="Pfam" id="PF04434">
    <property type="entry name" value="SWIM"/>
    <property type="match status" value="1"/>
</dbReference>
<dbReference type="EMBL" id="BAAADJ010000004">
    <property type="protein sequence ID" value="GAA0315661.1"/>
    <property type="molecule type" value="Genomic_DNA"/>
</dbReference>
<dbReference type="PROSITE" id="PS50966">
    <property type="entry name" value="ZF_SWIM"/>
    <property type="match status" value="1"/>
</dbReference>
<reference evidence="3 4" key="1">
    <citation type="journal article" date="2019" name="Int. J. Syst. Evol. Microbiol.">
        <title>The Global Catalogue of Microorganisms (GCM) 10K type strain sequencing project: providing services to taxonomists for standard genome sequencing and annotation.</title>
        <authorList>
            <consortium name="The Broad Institute Genomics Platform"/>
            <consortium name="The Broad Institute Genome Sequencing Center for Infectious Disease"/>
            <person name="Wu L."/>
            <person name="Ma J."/>
        </authorList>
    </citation>
    <scope>NUCLEOTIDE SEQUENCE [LARGE SCALE GENOMIC DNA]</scope>
    <source>
        <strain evidence="3 4">JCM 9731</strain>
    </source>
</reference>
<accession>A0ABN0VRV7</accession>
<name>A0ABN0VRV7_9BACI</name>
<proteinExistence type="predicted"/>
<keyword evidence="1" id="KW-0862">Zinc</keyword>
<keyword evidence="4" id="KW-1185">Reference proteome</keyword>
<evidence type="ECO:0000256" key="1">
    <source>
        <dbReference type="PROSITE-ProRule" id="PRU00325"/>
    </source>
</evidence>
<organism evidence="3 4">
    <name type="scientific">Bacillus carboniphilus</name>
    <dbReference type="NCBI Taxonomy" id="86663"/>
    <lineage>
        <taxon>Bacteria</taxon>
        <taxon>Bacillati</taxon>
        <taxon>Bacillota</taxon>
        <taxon>Bacilli</taxon>
        <taxon>Bacillales</taxon>
        <taxon>Bacillaceae</taxon>
        <taxon>Bacillus</taxon>
    </lineage>
</organism>
<protein>
    <recommendedName>
        <fullName evidence="2">SWIM-type domain-containing protein</fullName>
    </recommendedName>
</protein>
<evidence type="ECO:0000313" key="3">
    <source>
        <dbReference type="EMBL" id="GAA0315661.1"/>
    </source>
</evidence>
<keyword evidence="1" id="KW-0479">Metal-binding</keyword>
<comment type="caution">
    <text evidence="3">The sequence shown here is derived from an EMBL/GenBank/DDBJ whole genome shotgun (WGS) entry which is preliminary data.</text>
</comment>